<dbReference type="InterPro" id="IPR039261">
    <property type="entry name" value="FNR_nucleotide-bd"/>
</dbReference>
<dbReference type="PRINTS" id="PR00409">
    <property type="entry name" value="PHDIOXRDTASE"/>
</dbReference>
<dbReference type="PANTHER" id="PTHR47354">
    <property type="entry name" value="NADH OXIDOREDUCTASE HCR"/>
    <property type="match status" value="1"/>
</dbReference>
<accession>A0A449GZH3</accession>
<dbReference type="SUPFAM" id="SSF52343">
    <property type="entry name" value="Ferredoxin reductase-like, C-terminal NADP-linked domain"/>
    <property type="match status" value="1"/>
</dbReference>
<feature type="domain" description="FAD-binding FR-type" evidence="9">
    <location>
        <begin position="49"/>
        <end position="150"/>
    </location>
</feature>
<protein>
    <submittedName>
        <fullName evidence="10">Phthalate dioxygenase reductase</fullName>
        <ecNumber evidence="10">1.-.-.-</ecNumber>
    </submittedName>
</protein>
<keyword evidence="10" id="KW-0223">Dioxygenase</keyword>
<dbReference type="Gene3D" id="3.40.50.80">
    <property type="entry name" value="Nucleotide-binding domain of ferredoxin-NADP reductase (FNR) module"/>
    <property type="match status" value="1"/>
</dbReference>
<dbReference type="InterPro" id="IPR050415">
    <property type="entry name" value="MRET"/>
</dbReference>
<dbReference type="SUPFAM" id="SSF63380">
    <property type="entry name" value="Riboflavin synthase domain-like"/>
    <property type="match status" value="1"/>
</dbReference>
<dbReference type="GO" id="GO:0046872">
    <property type="term" value="F:metal ion binding"/>
    <property type="evidence" value="ECO:0007669"/>
    <property type="project" value="UniProtKB-KW"/>
</dbReference>
<comment type="cofactor">
    <cofactor evidence="1">
        <name>FAD</name>
        <dbReference type="ChEBI" id="CHEBI:57692"/>
    </cofactor>
</comment>
<evidence type="ECO:0000256" key="2">
    <source>
        <dbReference type="ARBA" id="ARBA00022630"/>
    </source>
</evidence>
<evidence type="ECO:0000256" key="3">
    <source>
        <dbReference type="ARBA" id="ARBA00022714"/>
    </source>
</evidence>
<dbReference type="SUPFAM" id="SSF54292">
    <property type="entry name" value="2Fe-2S ferredoxin-like"/>
    <property type="match status" value="1"/>
</dbReference>
<keyword evidence="5 10" id="KW-0560">Oxidoreductase</keyword>
<evidence type="ECO:0000259" key="9">
    <source>
        <dbReference type="PROSITE" id="PS51384"/>
    </source>
</evidence>
<dbReference type="PROSITE" id="PS51384">
    <property type="entry name" value="FAD_FR"/>
    <property type="match status" value="1"/>
</dbReference>
<reference evidence="10" key="1">
    <citation type="submission" date="2019-02" db="EMBL/GenBank/DDBJ databases">
        <authorList>
            <consortium name="Pathogen Informatics"/>
        </authorList>
    </citation>
    <scope>NUCLEOTIDE SEQUENCE</scope>
    <source>
        <strain evidence="10">3012STDY6733949</strain>
    </source>
</reference>
<dbReference type="PROSITE" id="PS51085">
    <property type="entry name" value="2FE2S_FER_2"/>
    <property type="match status" value="1"/>
</dbReference>
<dbReference type="Gene3D" id="2.40.30.10">
    <property type="entry name" value="Translation factors"/>
    <property type="match status" value="1"/>
</dbReference>
<dbReference type="PROSITE" id="PS00197">
    <property type="entry name" value="2FE2S_FER_1"/>
    <property type="match status" value="1"/>
</dbReference>
<dbReference type="Gene3D" id="3.10.20.30">
    <property type="match status" value="1"/>
</dbReference>
<proteinExistence type="predicted"/>
<evidence type="ECO:0000313" key="10">
    <source>
        <dbReference type="EMBL" id="VFA84279.1"/>
    </source>
</evidence>
<keyword evidence="3" id="KW-0001">2Fe-2S</keyword>
<keyword evidence="2" id="KW-0285">Flavoprotein</keyword>
<dbReference type="RefSeq" id="WP_137353041.1">
    <property type="nucleotide sequence ID" value="NZ_CAACYE020000001.1"/>
</dbReference>
<evidence type="ECO:0000256" key="7">
    <source>
        <dbReference type="ARBA" id="ARBA00023014"/>
    </source>
</evidence>
<dbReference type="InterPro" id="IPR006058">
    <property type="entry name" value="2Fe2S_fd_BS"/>
</dbReference>
<dbReference type="EC" id="1.-.-.-" evidence="10"/>
<keyword evidence="6" id="KW-0408">Iron</keyword>
<keyword evidence="7" id="KW-0411">Iron-sulfur</keyword>
<dbReference type="GO" id="GO:0051537">
    <property type="term" value="F:2 iron, 2 sulfur cluster binding"/>
    <property type="evidence" value="ECO:0007669"/>
    <property type="project" value="UniProtKB-KW"/>
</dbReference>
<dbReference type="EMBL" id="CAACYE010000005">
    <property type="protein sequence ID" value="VFA84279.1"/>
    <property type="molecule type" value="Genomic_DNA"/>
</dbReference>
<dbReference type="PANTHER" id="PTHR47354:SF1">
    <property type="entry name" value="CARNITINE MONOOXYGENASE REDUCTASE SUBUNIT"/>
    <property type="match status" value="1"/>
</dbReference>
<evidence type="ECO:0000256" key="4">
    <source>
        <dbReference type="ARBA" id="ARBA00022723"/>
    </source>
</evidence>
<keyword evidence="4" id="KW-0479">Metal-binding</keyword>
<sequence length="363" mass="38836">MHDYYTAPIPASLDSPTRSDLFLRTARTVVDVLARVSRNTARPDTRPSRRTERLSIAAKTTIATDVVELELVAAAGGPLPAWDPGAHVDLTMPSGRMRQYSLCGSPGDPFRYRIAVRRCGDDGVSAEIHDTLAEGDLIEVSLPRNAFPFAHPQLSRSSATGVVFVAGGIGITPILPMIRVADATGVDWTATYFGRTAAAMPYLGQLSDLATDNNLRAITTTGQGRPTPADLLARLNPGAAVYYCGPGALVPDVYRQAMAAGAVEFHFERFTPPPVVSGTPFRLHMARAGRTVAVPGDRSALDVVLAHRPETPYACRQGFCGSCRVRVCEGAVARHGDAPFLAAPDTMLLCRDRARGDTITLDL</sequence>
<feature type="domain" description="2Fe-2S ferredoxin-type" evidence="8">
    <location>
        <begin position="279"/>
        <end position="363"/>
    </location>
</feature>
<gene>
    <name evidence="10" type="primary">ophA1_5</name>
    <name evidence="10" type="ORF">NCTC1935_02108</name>
</gene>
<dbReference type="Pfam" id="PF00111">
    <property type="entry name" value="Fer2"/>
    <property type="match status" value="1"/>
</dbReference>
<evidence type="ECO:0000256" key="1">
    <source>
        <dbReference type="ARBA" id="ARBA00001974"/>
    </source>
</evidence>
<organism evidence="10">
    <name type="scientific">Nocardia farcinica</name>
    <dbReference type="NCBI Taxonomy" id="37329"/>
    <lineage>
        <taxon>Bacteria</taxon>
        <taxon>Bacillati</taxon>
        <taxon>Actinomycetota</taxon>
        <taxon>Actinomycetes</taxon>
        <taxon>Mycobacteriales</taxon>
        <taxon>Nocardiaceae</taxon>
        <taxon>Nocardia</taxon>
    </lineage>
</organism>
<evidence type="ECO:0000256" key="5">
    <source>
        <dbReference type="ARBA" id="ARBA00023002"/>
    </source>
</evidence>
<dbReference type="CDD" id="cd06185">
    <property type="entry name" value="PDR_like"/>
    <property type="match status" value="1"/>
</dbReference>
<dbReference type="InterPro" id="IPR017938">
    <property type="entry name" value="Riboflavin_synthase-like_b-brl"/>
</dbReference>
<dbReference type="AlphaFoldDB" id="A0A449GZH3"/>
<evidence type="ECO:0000256" key="6">
    <source>
        <dbReference type="ARBA" id="ARBA00023004"/>
    </source>
</evidence>
<dbReference type="CDD" id="cd00207">
    <property type="entry name" value="fer2"/>
    <property type="match status" value="1"/>
</dbReference>
<dbReference type="InterPro" id="IPR001041">
    <property type="entry name" value="2Fe-2S_ferredoxin-type"/>
</dbReference>
<dbReference type="GO" id="GO:0051213">
    <property type="term" value="F:dioxygenase activity"/>
    <property type="evidence" value="ECO:0007669"/>
    <property type="project" value="UniProtKB-KW"/>
</dbReference>
<dbReference type="InterPro" id="IPR017927">
    <property type="entry name" value="FAD-bd_FR_type"/>
</dbReference>
<dbReference type="InterPro" id="IPR012675">
    <property type="entry name" value="Beta-grasp_dom_sf"/>
</dbReference>
<name>A0A449GZH3_NOCFR</name>
<dbReference type="InterPro" id="IPR036010">
    <property type="entry name" value="2Fe-2S_ferredoxin-like_sf"/>
</dbReference>
<evidence type="ECO:0000259" key="8">
    <source>
        <dbReference type="PROSITE" id="PS51085"/>
    </source>
</evidence>